<evidence type="ECO:0000313" key="1">
    <source>
        <dbReference type="EMBL" id="QTQ10741.1"/>
    </source>
</evidence>
<reference evidence="1" key="1">
    <citation type="submission" date="2020-05" db="EMBL/GenBank/DDBJ databases">
        <authorList>
            <person name="Zeng H."/>
            <person name="Chan Y.K."/>
            <person name="Watt R.M."/>
        </authorList>
    </citation>
    <scope>NUCLEOTIDE SEQUENCE</scope>
    <source>
        <strain evidence="1">ATCC 700773</strain>
    </source>
</reference>
<reference evidence="1" key="2">
    <citation type="journal article" date="2021" name="Microbiol. Resour. Announc.">
        <title>Complete Genome Sequences of Three Human Oral Treponema parvum Isolates.</title>
        <authorList>
            <person name="Zeng H."/>
            <person name="Watt R.M."/>
        </authorList>
    </citation>
    <scope>NUCLEOTIDE SEQUENCE</scope>
    <source>
        <strain evidence="1">ATCC 700773</strain>
    </source>
</reference>
<dbReference type="RefSeq" id="WP_210117538.1">
    <property type="nucleotide sequence ID" value="NZ_CP054257.1"/>
</dbReference>
<protein>
    <submittedName>
        <fullName evidence="1">Uncharacterized protein</fullName>
    </submittedName>
</protein>
<organism evidence="1 2">
    <name type="scientific">Treponema parvum</name>
    <dbReference type="NCBI Taxonomy" id="138851"/>
    <lineage>
        <taxon>Bacteria</taxon>
        <taxon>Pseudomonadati</taxon>
        <taxon>Spirochaetota</taxon>
        <taxon>Spirochaetia</taxon>
        <taxon>Spirochaetales</taxon>
        <taxon>Treponemataceae</taxon>
        <taxon>Treponema</taxon>
    </lineage>
</organism>
<proteinExistence type="predicted"/>
<evidence type="ECO:0000313" key="2">
    <source>
        <dbReference type="Proteomes" id="UP000671995"/>
    </source>
</evidence>
<gene>
    <name evidence="1" type="ORF">HRI96_00110</name>
</gene>
<sequence>MLGIIVNSVTLVICLIWSLKIPGFDSFVALGCTISTLLSQIVDKVVHKSKVNQKIKSGNNSINTQIGNINR</sequence>
<dbReference type="EMBL" id="CP054257">
    <property type="protein sequence ID" value="QTQ10741.1"/>
    <property type="molecule type" value="Genomic_DNA"/>
</dbReference>
<name>A0A975IB46_9SPIR</name>
<dbReference type="AlphaFoldDB" id="A0A975IB46"/>
<accession>A0A975IB46</accession>
<dbReference type="Proteomes" id="UP000671995">
    <property type="component" value="Chromosome"/>
</dbReference>